<evidence type="ECO:0000313" key="2">
    <source>
        <dbReference type="Proteomes" id="UP000823847"/>
    </source>
</evidence>
<comment type="caution">
    <text evidence="1">The sequence shown here is derived from an EMBL/GenBank/DDBJ whole genome shotgun (WGS) entry which is preliminary data.</text>
</comment>
<gene>
    <name evidence="1" type="ORF">H9848_07325</name>
</gene>
<reference evidence="1" key="2">
    <citation type="submission" date="2021-04" db="EMBL/GenBank/DDBJ databases">
        <authorList>
            <person name="Gilroy R."/>
        </authorList>
    </citation>
    <scope>NUCLEOTIDE SEQUENCE</scope>
    <source>
        <strain evidence="1">ChiHecec2B26-12326</strain>
    </source>
</reference>
<dbReference type="AlphaFoldDB" id="A0A9D1XRM3"/>
<evidence type="ECO:0000313" key="1">
    <source>
        <dbReference type="EMBL" id="HIX86401.1"/>
    </source>
</evidence>
<dbReference type="EMBL" id="DXEN01000055">
    <property type="protein sequence ID" value="HIX86401.1"/>
    <property type="molecule type" value="Genomic_DNA"/>
</dbReference>
<accession>A0A9D1XRM3</accession>
<proteinExistence type="predicted"/>
<organism evidence="1 2">
    <name type="scientific">Candidatus Parabacteroides intestinigallinarum</name>
    <dbReference type="NCBI Taxonomy" id="2838722"/>
    <lineage>
        <taxon>Bacteria</taxon>
        <taxon>Pseudomonadati</taxon>
        <taxon>Bacteroidota</taxon>
        <taxon>Bacteroidia</taxon>
        <taxon>Bacteroidales</taxon>
        <taxon>Tannerellaceae</taxon>
        <taxon>Parabacteroides</taxon>
    </lineage>
</organism>
<dbReference type="Proteomes" id="UP000823847">
    <property type="component" value="Unassembled WGS sequence"/>
</dbReference>
<reference evidence="1" key="1">
    <citation type="journal article" date="2021" name="PeerJ">
        <title>Extensive microbial diversity within the chicken gut microbiome revealed by metagenomics and culture.</title>
        <authorList>
            <person name="Gilroy R."/>
            <person name="Ravi A."/>
            <person name="Getino M."/>
            <person name="Pursley I."/>
            <person name="Horton D.L."/>
            <person name="Alikhan N.F."/>
            <person name="Baker D."/>
            <person name="Gharbi K."/>
            <person name="Hall N."/>
            <person name="Watson M."/>
            <person name="Adriaenssens E.M."/>
            <person name="Foster-Nyarko E."/>
            <person name="Jarju S."/>
            <person name="Secka A."/>
            <person name="Antonio M."/>
            <person name="Oren A."/>
            <person name="Chaudhuri R.R."/>
            <person name="La Ragione R."/>
            <person name="Hildebrand F."/>
            <person name="Pallen M.J."/>
        </authorList>
    </citation>
    <scope>NUCLEOTIDE SEQUENCE</scope>
    <source>
        <strain evidence="1">ChiHecec2B26-12326</strain>
    </source>
</reference>
<name>A0A9D1XRM3_9BACT</name>
<protein>
    <submittedName>
        <fullName evidence="1">Uncharacterized protein</fullName>
    </submittedName>
</protein>
<sequence length="162" mass="19034">MKYKDIYALDLFKTHEEKVRMAIRVYQAKLFIREAINAWLGTGEEPILEVNVAPSHWKGESVLLSTQFLIHNSGMNPLDALLFIDWAIRDDAGAIDALETWAKYRSTPFQVKITEDMWKKIDPEVLREYEKLRQERIGKLKVLEDAYQLIKEEDLTHRREGE</sequence>